<reference evidence="2 3" key="1">
    <citation type="submission" date="2016-02" db="EMBL/GenBank/DDBJ databases">
        <title>Discovery of a natural microsporidian pathogen with a broad tissue tropism in Caenorhabditis elegans.</title>
        <authorList>
            <person name="Luallen R.J."/>
            <person name="Reinke A.W."/>
            <person name="Tong L."/>
            <person name="Botts M.R."/>
            <person name="Felix M.-A."/>
            <person name="Troemel E.R."/>
        </authorList>
    </citation>
    <scope>NUCLEOTIDE SEQUENCE [LARGE SCALE GENOMIC DNA]</scope>
    <source>
        <strain evidence="2 3">JUm2807</strain>
    </source>
</reference>
<dbReference type="GeneID" id="93648587"/>
<dbReference type="EMBL" id="LTDL01000004">
    <property type="protein sequence ID" value="OAG32514.1"/>
    <property type="molecule type" value="Genomic_DNA"/>
</dbReference>
<gene>
    <name evidence="2" type="ORF">NEDG_02237</name>
</gene>
<keyword evidence="1" id="KW-1133">Transmembrane helix</keyword>
<accession>A0A177EKJ1</accession>
<keyword evidence="1" id="KW-0812">Transmembrane</keyword>
<organism evidence="2 3">
    <name type="scientific">Nematocida displodere</name>
    <dbReference type="NCBI Taxonomy" id="1805483"/>
    <lineage>
        <taxon>Eukaryota</taxon>
        <taxon>Fungi</taxon>
        <taxon>Fungi incertae sedis</taxon>
        <taxon>Microsporidia</taxon>
        <taxon>Nematocida</taxon>
    </lineage>
</organism>
<evidence type="ECO:0000313" key="2">
    <source>
        <dbReference type="EMBL" id="OAG32514.1"/>
    </source>
</evidence>
<proteinExistence type="predicted"/>
<keyword evidence="3" id="KW-1185">Reference proteome</keyword>
<sequence>MEQPSAFQGTTPKLLFGLFLGAVHCMFIYYQITKRKSQDRGNVLDNTPDALKNSTPHLTRHTKVQVEACQPTQTLTPTPELTQTTIAFFKKGGDGLETASTSQGEMIVREQANITNLCLELLTIEDIPESIKPGIVFAWLHIHGRARIYSSLNATTFEEVAIFAKLLQALCTVDIMVLYIDGFSPKPEDPLPKIKPIALSNTKALRLSYITSSFLSWLCGLVRGPWDQHIALEIYNCDTQSVKCLDSLGIQALSSLVLEKLPNLEHLDCHLLKQTRPMNVLKLWNLPGIQNVSESLAIQIAENEWEEVWMDRAIWNSISATVKKRMAENRADKNKLWLVIKYLMLGESSGEKMAFKYFFMFDNGARVGLG</sequence>
<name>A0A177EKJ1_9MICR</name>
<keyword evidence="1" id="KW-0472">Membrane</keyword>
<dbReference type="Proteomes" id="UP000185944">
    <property type="component" value="Unassembled WGS sequence"/>
</dbReference>
<dbReference type="AlphaFoldDB" id="A0A177EKJ1"/>
<dbReference type="VEuPathDB" id="MicrosporidiaDB:NEDG_02237"/>
<dbReference type="RefSeq" id="XP_067545771.1">
    <property type="nucleotide sequence ID" value="XM_067689655.1"/>
</dbReference>
<feature type="transmembrane region" description="Helical" evidence="1">
    <location>
        <begin position="14"/>
        <end position="32"/>
    </location>
</feature>
<evidence type="ECO:0000256" key="1">
    <source>
        <dbReference type="SAM" id="Phobius"/>
    </source>
</evidence>
<protein>
    <submittedName>
        <fullName evidence="2">Uncharacterized protein</fullName>
    </submittedName>
</protein>
<comment type="caution">
    <text evidence="2">The sequence shown here is derived from an EMBL/GenBank/DDBJ whole genome shotgun (WGS) entry which is preliminary data.</text>
</comment>
<evidence type="ECO:0000313" key="3">
    <source>
        <dbReference type="Proteomes" id="UP000185944"/>
    </source>
</evidence>